<evidence type="ECO:0000313" key="2">
    <source>
        <dbReference type="Proteomes" id="UP001497444"/>
    </source>
</evidence>
<dbReference type="Proteomes" id="UP001497444">
    <property type="component" value="Unassembled WGS sequence"/>
</dbReference>
<sequence>MMAMALAFPQIAVVPQVPQFINSALAPTYVSGSSAVGPTSVFVSPQGGAIPAVVPGAVQLFPTTGQVIAATGQVIPAPVAAIVANPTGVVSVPIAGSYGGAGMVSGPIYANAG</sequence>
<proteinExistence type="predicted"/>
<dbReference type="EMBL" id="CAXAQS010000789">
    <property type="protein sequence ID" value="CAK9253173.1"/>
    <property type="molecule type" value="Genomic_DNA"/>
</dbReference>
<name>A0ABP0VFE2_9BRYO</name>
<protein>
    <submittedName>
        <fullName evidence="1">Uncharacterized protein</fullName>
    </submittedName>
</protein>
<keyword evidence="2" id="KW-1185">Reference proteome</keyword>
<gene>
    <name evidence="1" type="ORF">CSSPJE1EN1_LOCUS28551</name>
</gene>
<comment type="caution">
    <text evidence="1">The sequence shown here is derived from an EMBL/GenBank/DDBJ whole genome shotgun (WGS) entry which is preliminary data.</text>
</comment>
<accession>A0ABP0VFE2</accession>
<evidence type="ECO:0000313" key="1">
    <source>
        <dbReference type="EMBL" id="CAK9253173.1"/>
    </source>
</evidence>
<reference evidence="1" key="1">
    <citation type="submission" date="2024-02" db="EMBL/GenBank/DDBJ databases">
        <authorList>
            <consortium name="ELIXIR-Norway"/>
            <consortium name="Elixir Norway"/>
        </authorList>
    </citation>
    <scope>NUCLEOTIDE SEQUENCE</scope>
</reference>
<organism evidence="1 2">
    <name type="scientific">Sphagnum jensenii</name>
    <dbReference type="NCBI Taxonomy" id="128206"/>
    <lineage>
        <taxon>Eukaryota</taxon>
        <taxon>Viridiplantae</taxon>
        <taxon>Streptophyta</taxon>
        <taxon>Embryophyta</taxon>
        <taxon>Bryophyta</taxon>
        <taxon>Sphagnophytina</taxon>
        <taxon>Sphagnopsida</taxon>
        <taxon>Sphagnales</taxon>
        <taxon>Sphagnaceae</taxon>
        <taxon>Sphagnum</taxon>
    </lineage>
</organism>